<evidence type="ECO:0000313" key="2">
    <source>
        <dbReference type="EMBL" id="MBM0104891.1"/>
    </source>
</evidence>
<feature type="coiled-coil region" evidence="1">
    <location>
        <begin position="48"/>
        <end position="75"/>
    </location>
</feature>
<dbReference type="Proteomes" id="UP000661077">
    <property type="component" value="Unassembled WGS sequence"/>
</dbReference>
<gene>
    <name evidence="2" type="ORF">JM946_09030</name>
</gene>
<keyword evidence="3" id="KW-1185">Reference proteome</keyword>
<protein>
    <recommendedName>
        <fullName evidence="4">Zinc ribbon domain-containing protein</fullName>
    </recommendedName>
</protein>
<evidence type="ECO:0000256" key="1">
    <source>
        <dbReference type="SAM" id="Coils"/>
    </source>
</evidence>
<evidence type="ECO:0000313" key="3">
    <source>
        <dbReference type="Proteomes" id="UP000661077"/>
    </source>
</evidence>
<accession>A0ABS1WV84</accession>
<dbReference type="EMBL" id="JAEVLS010000002">
    <property type="protein sequence ID" value="MBM0104891.1"/>
    <property type="molecule type" value="Genomic_DNA"/>
</dbReference>
<organism evidence="2 3">
    <name type="scientific">Steroidobacter gossypii</name>
    <dbReference type="NCBI Taxonomy" id="2805490"/>
    <lineage>
        <taxon>Bacteria</taxon>
        <taxon>Pseudomonadati</taxon>
        <taxon>Pseudomonadota</taxon>
        <taxon>Gammaproteobacteria</taxon>
        <taxon>Steroidobacterales</taxon>
        <taxon>Steroidobacteraceae</taxon>
        <taxon>Steroidobacter</taxon>
    </lineage>
</organism>
<evidence type="ECO:0008006" key="4">
    <source>
        <dbReference type="Google" id="ProtNLM"/>
    </source>
</evidence>
<proteinExistence type="predicted"/>
<name>A0ABS1WV84_9GAMM</name>
<comment type="caution">
    <text evidence="2">The sequence shown here is derived from an EMBL/GenBank/DDBJ whole genome shotgun (WGS) entry which is preliminary data.</text>
</comment>
<keyword evidence="1" id="KW-0175">Coiled coil</keyword>
<sequence length="151" mass="17174">MLPLSLPTTTEPRHYRREGAMLDLIWNLFQDDDIKRLRSGVASREAQSDSLRSQVGSVEARLLELEKRHEQLKLVTLALWRLLKDRVELSELNLRKYVESTDLLDGEADGKVDLTKELIECPDCGRFLLNTAIVCPYCGANNRSGNTFDIA</sequence>
<reference evidence="2 3" key="1">
    <citation type="journal article" date="2021" name="Int. J. Syst. Evol. Microbiol.">
        <title>Steroidobacter gossypii sp. nov., isolated from soil of cotton cropping field.</title>
        <authorList>
            <person name="Huang R."/>
            <person name="Yang S."/>
            <person name="Zhen C."/>
            <person name="Liu W."/>
        </authorList>
    </citation>
    <scope>NUCLEOTIDE SEQUENCE [LARGE SCALE GENOMIC DNA]</scope>
    <source>
        <strain evidence="2 3">S1-65</strain>
    </source>
</reference>